<feature type="transmembrane region" description="Helical" evidence="2">
    <location>
        <begin position="43"/>
        <end position="62"/>
    </location>
</feature>
<reference evidence="3" key="1">
    <citation type="journal article" date="2021" name="bioRxiv">
        <title>Whole Genome Assembly and Annotation of Northern Wild Rice, Zizania palustris L., Supports a Whole Genome Duplication in the Zizania Genus.</title>
        <authorList>
            <person name="Haas M."/>
            <person name="Kono T."/>
            <person name="Macchietto M."/>
            <person name="Millas R."/>
            <person name="McGilp L."/>
            <person name="Shao M."/>
            <person name="Duquette J."/>
            <person name="Hirsch C.N."/>
            <person name="Kimball J."/>
        </authorList>
    </citation>
    <scope>NUCLEOTIDE SEQUENCE</scope>
    <source>
        <tissue evidence="3">Fresh leaf tissue</tissue>
    </source>
</reference>
<gene>
    <name evidence="3" type="ORF">GUJ93_ZPchr0012g21443</name>
</gene>
<proteinExistence type="predicted"/>
<keyword evidence="2" id="KW-0472">Membrane</keyword>
<name>A0A8J5WQG8_ZIZPA</name>
<keyword evidence="2" id="KW-1133">Transmembrane helix</keyword>
<dbReference type="EMBL" id="JAAALK010000080">
    <property type="protein sequence ID" value="KAG8093009.1"/>
    <property type="molecule type" value="Genomic_DNA"/>
</dbReference>
<evidence type="ECO:0000313" key="3">
    <source>
        <dbReference type="EMBL" id="KAG8093009.1"/>
    </source>
</evidence>
<dbReference type="AlphaFoldDB" id="A0A8J5WQG8"/>
<keyword evidence="4" id="KW-1185">Reference proteome</keyword>
<feature type="region of interest" description="Disordered" evidence="1">
    <location>
        <begin position="1"/>
        <end position="23"/>
    </location>
</feature>
<accession>A0A8J5WQG8</accession>
<protein>
    <submittedName>
        <fullName evidence="3">Uncharacterized protein</fullName>
    </submittedName>
</protein>
<keyword evidence="2" id="KW-0812">Transmembrane</keyword>
<evidence type="ECO:0000256" key="2">
    <source>
        <dbReference type="SAM" id="Phobius"/>
    </source>
</evidence>
<organism evidence="3 4">
    <name type="scientific">Zizania palustris</name>
    <name type="common">Northern wild rice</name>
    <dbReference type="NCBI Taxonomy" id="103762"/>
    <lineage>
        <taxon>Eukaryota</taxon>
        <taxon>Viridiplantae</taxon>
        <taxon>Streptophyta</taxon>
        <taxon>Embryophyta</taxon>
        <taxon>Tracheophyta</taxon>
        <taxon>Spermatophyta</taxon>
        <taxon>Magnoliopsida</taxon>
        <taxon>Liliopsida</taxon>
        <taxon>Poales</taxon>
        <taxon>Poaceae</taxon>
        <taxon>BOP clade</taxon>
        <taxon>Oryzoideae</taxon>
        <taxon>Oryzeae</taxon>
        <taxon>Zizaniinae</taxon>
        <taxon>Zizania</taxon>
    </lineage>
</organism>
<evidence type="ECO:0000313" key="4">
    <source>
        <dbReference type="Proteomes" id="UP000729402"/>
    </source>
</evidence>
<comment type="caution">
    <text evidence="3">The sequence shown here is derived from an EMBL/GenBank/DDBJ whole genome shotgun (WGS) entry which is preliminary data.</text>
</comment>
<reference evidence="3" key="2">
    <citation type="submission" date="2021-02" db="EMBL/GenBank/DDBJ databases">
        <authorList>
            <person name="Kimball J.A."/>
            <person name="Haas M.W."/>
            <person name="Macchietto M."/>
            <person name="Kono T."/>
            <person name="Duquette J."/>
            <person name="Shao M."/>
        </authorList>
    </citation>
    <scope>NUCLEOTIDE SEQUENCE</scope>
    <source>
        <tissue evidence="3">Fresh leaf tissue</tissue>
    </source>
</reference>
<sequence length="71" mass="8160">MNKKSSWISAKKKSRHVECGRPGRRQELSDAAVTPATLLLRSVWSGFVLMNVMYTSGIFLLWPPELLERRQ</sequence>
<evidence type="ECO:0000256" key="1">
    <source>
        <dbReference type="SAM" id="MobiDB-lite"/>
    </source>
</evidence>
<dbReference type="Proteomes" id="UP000729402">
    <property type="component" value="Unassembled WGS sequence"/>
</dbReference>